<dbReference type="InterPro" id="IPR032719">
    <property type="entry name" value="WbsX"/>
</dbReference>
<dbReference type="AlphaFoldDB" id="A0A1E5BVV2"/>
<dbReference type="CDD" id="cd11579">
    <property type="entry name" value="Glyco_tran_WbsX"/>
    <property type="match status" value="1"/>
</dbReference>
<reference evidence="1 2" key="1">
    <citation type="journal article" date="2012" name="Science">
        <title>Ecological populations of bacteria act as socially cohesive units of antibiotic production and resistance.</title>
        <authorList>
            <person name="Cordero O.X."/>
            <person name="Wildschutte H."/>
            <person name="Kirkup B."/>
            <person name="Proehl S."/>
            <person name="Ngo L."/>
            <person name="Hussain F."/>
            <person name="Le Roux F."/>
            <person name="Mincer T."/>
            <person name="Polz M.F."/>
        </authorList>
    </citation>
    <scope>NUCLEOTIDE SEQUENCE [LARGE SCALE GENOMIC DNA]</scope>
    <source>
        <strain evidence="1 2">FF-454</strain>
    </source>
</reference>
<dbReference type="PANTHER" id="PTHR41244">
    <property type="entry name" value="RHAMNAN SYNTHESIS F"/>
    <property type="match status" value="1"/>
</dbReference>
<evidence type="ECO:0000313" key="1">
    <source>
        <dbReference type="EMBL" id="OEE57384.1"/>
    </source>
</evidence>
<evidence type="ECO:0000313" key="2">
    <source>
        <dbReference type="Proteomes" id="UP000095039"/>
    </source>
</evidence>
<name>A0A1E5BVV2_9GAMM</name>
<dbReference type="Pfam" id="PF14307">
    <property type="entry name" value="Glyco_tran_WbsX"/>
    <property type="match status" value="1"/>
</dbReference>
<accession>A0A1E5BVV2</accession>
<protein>
    <recommendedName>
        <fullName evidence="3">Lipopolysaccharide biosynthesis protein</fullName>
    </recommendedName>
</protein>
<dbReference type="Proteomes" id="UP000095039">
    <property type="component" value="Unassembled WGS sequence"/>
</dbReference>
<proteinExistence type="predicted"/>
<dbReference type="PANTHER" id="PTHR41244:SF1">
    <property type="entry name" value="GLYCOSYLTRANSFERASE"/>
    <property type="match status" value="1"/>
</dbReference>
<dbReference type="EMBL" id="AJWN02000110">
    <property type="protein sequence ID" value="OEE57384.1"/>
    <property type="molecule type" value="Genomic_DNA"/>
</dbReference>
<sequence>MVGFIAMKIIERIRNRKSKTDNHHAKLISHPHYQEFHSLVLDSRLWCEKHYAAQCSYDKDKYETSIAHYFYEGASNGINGTPYFSESFYLDSNEDLKDCGLNPLYHYLKYGEKEGRKPNQIFCPMTYLELNPDLQGKEIQLLAHYVQYGVFEARKISNDEEKSVLVVKDTDSDLLTDFELAQLDFFEEKQIKSDGSLNTKVIAYYLPQFHPFEQNNKWWGKGFTEWTNVTKAKPLLKNHEHPRLPAELGFYDLRLKENIYEQARMARKSGVDAFCLYYYWFNGTVLMETPIETIYKNKDIDIEYCICWANENWTRAWDGLDKEVLIEQKYSPEDDIDFISHVSKYFADERYVKVDGKPLVIIYRPSNFPDMQATLNRWRDWSHNNGFGDLHITMVQFDDTDPNQYGFDAAVEFPPHKVASENVAPYMQFNPSFVGSVHDYSSMISNSLNKVDSGYHCYKAVTMAWDNTARRNDRASIFTNVTSGKLGSWLSGVEDIYNKNAVADSQKLVFVNAWNEWAEGTYLEPDSHHGFSYLNTVANFKSGVIRKPRIALLAHIFYSDLVDEIISYAKNIDHDFDILITCVSDSYQEVSKRFNEEFPNSLVDIRVVENRGRDIGPFLCNHVDSYKRYDYICKIHSKKSLHAGGIDNWRTFLYDRLLGSKEQVNNVIANFESDDKLGIQYPEYSDAIKPFISWGSNKDICVNFLDSLGLECPAELPDFPAGSMFWFRPIALRCVFSKIWISEDFPVEEGQIDETIMHAVERCLLLVAFKYNYLKLSI</sequence>
<organism evidence="1 2">
    <name type="scientific">Enterovibrio norvegicus FF-454</name>
    <dbReference type="NCBI Taxonomy" id="1185651"/>
    <lineage>
        <taxon>Bacteria</taxon>
        <taxon>Pseudomonadati</taxon>
        <taxon>Pseudomonadota</taxon>
        <taxon>Gammaproteobacteria</taxon>
        <taxon>Vibrionales</taxon>
        <taxon>Vibrionaceae</taxon>
        <taxon>Enterovibrio</taxon>
    </lineage>
</organism>
<comment type="caution">
    <text evidence="1">The sequence shown here is derived from an EMBL/GenBank/DDBJ whole genome shotgun (WGS) entry which is preliminary data.</text>
</comment>
<evidence type="ECO:0008006" key="3">
    <source>
        <dbReference type="Google" id="ProtNLM"/>
    </source>
</evidence>
<keyword evidence="2" id="KW-1185">Reference proteome</keyword>
<dbReference type="Gene3D" id="3.20.20.80">
    <property type="entry name" value="Glycosidases"/>
    <property type="match status" value="1"/>
</dbReference>
<gene>
    <name evidence="1" type="ORF">A1OK_17855</name>
</gene>